<feature type="transmembrane region" description="Helical" evidence="1">
    <location>
        <begin position="94"/>
        <end position="118"/>
    </location>
</feature>
<dbReference type="EMBL" id="CAJJDN010000031">
    <property type="protein sequence ID" value="CAD8074240.1"/>
    <property type="molecule type" value="Genomic_DNA"/>
</dbReference>
<keyword evidence="3" id="KW-1185">Reference proteome</keyword>
<gene>
    <name evidence="2" type="ORF">PSON_ATCC_30995.1.T0310386</name>
</gene>
<evidence type="ECO:0008006" key="4">
    <source>
        <dbReference type="Google" id="ProtNLM"/>
    </source>
</evidence>
<evidence type="ECO:0000313" key="2">
    <source>
        <dbReference type="EMBL" id="CAD8074240.1"/>
    </source>
</evidence>
<evidence type="ECO:0000313" key="3">
    <source>
        <dbReference type="Proteomes" id="UP000692954"/>
    </source>
</evidence>
<dbReference type="AlphaFoldDB" id="A0A8S1M1I5"/>
<protein>
    <recommendedName>
        <fullName evidence="4">Transmembrane protein</fullName>
    </recommendedName>
</protein>
<keyword evidence="1" id="KW-0472">Membrane</keyword>
<comment type="caution">
    <text evidence="2">The sequence shown here is derived from an EMBL/GenBank/DDBJ whole genome shotgun (WGS) entry which is preliminary data.</text>
</comment>
<keyword evidence="1" id="KW-0812">Transmembrane</keyword>
<evidence type="ECO:0000256" key="1">
    <source>
        <dbReference type="SAM" id="Phobius"/>
    </source>
</evidence>
<dbReference type="Proteomes" id="UP000692954">
    <property type="component" value="Unassembled WGS sequence"/>
</dbReference>
<proteinExistence type="predicted"/>
<accession>A0A8S1M1I5</accession>
<sequence>MESVKNQTVKITIEPMNLWIWKSFENLEGIICGACSQYKEPEPQQQQYLQQLTIIYSTLILSTSTLFITTFYTSMKCSLVWNDSSLNAFTLRIIWIWASSSSNVWWFFSSSFQTIIVII</sequence>
<keyword evidence="1" id="KW-1133">Transmembrane helix</keyword>
<name>A0A8S1M1I5_9CILI</name>
<reference evidence="2" key="1">
    <citation type="submission" date="2021-01" db="EMBL/GenBank/DDBJ databases">
        <authorList>
            <consortium name="Genoscope - CEA"/>
            <person name="William W."/>
        </authorList>
    </citation>
    <scope>NUCLEOTIDE SEQUENCE</scope>
</reference>
<feature type="transmembrane region" description="Helical" evidence="1">
    <location>
        <begin position="54"/>
        <end position="74"/>
    </location>
</feature>
<organism evidence="2 3">
    <name type="scientific">Paramecium sonneborni</name>
    <dbReference type="NCBI Taxonomy" id="65129"/>
    <lineage>
        <taxon>Eukaryota</taxon>
        <taxon>Sar</taxon>
        <taxon>Alveolata</taxon>
        <taxon>Ciliophora</taxon>
        <taxon>Intramacronucleata</taxon>
        <taxon>Oligohymenophorea</taxon>
        <taxon>Peniculida</taxon>
        <taxon>Parameciidae</taxon>
        <taxon>Paramecium</taxon>
    </lineage>
</organism>